<keyword evidence="2" id="KW-1185">Reference proteome</keyword>
<gene>
    <name evidence="1" type="ORF">HAQ05_13780</name>
</gene>
<proteinExistence type="predicted"/>
<sequence length="116" mass="13147">MIRVAEKEAFYTHLMAERAATWPVAAGVFFASAREHQHWGMALQVEGAVLTPAQLRQALARRFGDPERYSEYFLFLDSRRNFVIWHALPEPLAAGMALDAIRNAQLTLAGLEHLLR</sequence>
<reference evidence="1 2" key="1">
    <citation type="journal article" date="2020" name="Insects">
        <title>Bacteria Belonging to Pseudomonas typographi sp. nov. from the Bark Beetle Ips typographus Have Genomic Potential to Aid in the Host Ecology.</title>
        <authorList>
            <person name="Peral-Aranega E."/>
            <person name="Saati-Santamaria Z."/>
            <person name="Kolarik M."/>
            <person name="Rivas R."/>
            <person name="Garcia-Fraile P."/>
        </authorList>
    </citation>
    <scope>NUCLEOTIDE SEQUENCE [LARGE SCALE GENOMIC DNA]</scope>
    <source>
        <strain evidence="1 2">CA3A</strain>
    </source>
</reference>
<organism evidence="1 2">
    <name type="scientific">Pseudomonas typographi</name>
    <dbReference type="NCBI Taxonomy" id="2715964"/>
    <lineage>
        <taxon>Bacteria</taxon>
        <taxon>Pseudomonadati</taxon>
        <taxon>Pseudomonadota</taxon>
        <taxon>Gammaproteobacteria</taxon>
        <taxon>Pseudomonadales</taxon>
        <taxon>Pseudomonadaceae</taxon>
        <taxon>Pseudomonas</taxon>
    </lineage>
</organism>
<dbReference type="Proteomes" id="UP000805841">
    <property type="component" value="Unassembled WGS sequence"/>
</dbReference>
<evidence type="ECO:0000313" key="2">
    <source>
        <dbReference type="Proteomes" id="UP000805841"/>
    </source>
</evidence>
<name>A0ABR7Z350_9PSED</name>
<accession>A0ABR7Z350</accession>
<dbReference type="RefSeq" id="WP_190421489.1">
    <property type="nucleotide sequence ID" value="NZ_JAAOCA010000016.1"/>
</dbReference>
<comment type="caution">
    <text evidence="1">The sequence shown here is derived from an EMBL/GenBank/DDBJ whole genome shotgun (WGS) entry which is preliminary data.</text>
</comment>
<dbReference type="EMBL" id="JAAOCA010000016">
    <property type="protein sequence ID" value="MBD1599769.1"/>
    <property type="molecule type" value="Genomic_DNA"/>
</dbReference>
<protein>
    <submittedName>
        <fullName evidence="1">Type III secretion protein HrpV</fullName>
    </submittedName>
</protein>
<evidence type="ECO:0000313" key="1">
    <source>
        <dbReference type="EMBL" id="MBD1599769.1"/>
    </source>
</evidence>